<reference evidence="1 2" key="1">
    <citation type="submission" date="2024-01" db="EMBL/GenBank/DDBJ databases">
        <title>Unpublished Manusciprt.</title>
        <authorList>
            <person name="Duman M."/>
            <person name="Valdes E.G."/>
            <person name="Ajmi N."/>
            <person name="Altun S."/>
            <person name="Saticioglu I.B."/>
        </authorList>
    </citation>
    <scope>NUCLEOTIDE SEQUENCE [LARGE SCALE GENOMIC DNA]</scope>
    <source>
        <strain evidence="1 2">120P</strain>
    </source>
</reference>
<evidence type="ECO:0000313" key="2">
    <source>
        <dbReference type="Proteomes" id="UP001307839"/>
    </source>
</evidence>
<name>A0AB35WQZ2_9PSED</name>
<dbReference type="RefSeq" id="WP_330079144.1">
    <property type="nucleotide sequence ID" value="NZ_JAZDCU010000005.1"/>
</dbReference>
<proteinExistence type="predicted"/>
<protein>
    <submittedName>
        <fullName evidence="1">Uncharacterized protein</fullName>
    </submittedName>
</protein>
<dbReference type="AlphaFoldDB" id="A0AB35WQZ2"/>
<gene>
    <name evidence="1" type="ORF">V0R53_06775</name>
</gene>
<evidence type="ECO:0000313" key="1">
    <source>
        <dbReference type="EMBL" id="MEE1866098.1"/>
    </source>
</evidence>
<sequence>MSLWDDLKKKAVDANPELAAKAAQALTKAKELAVEAGQKAAPVLKEASEKAAAYASEKTPILKAQALKAIDDAKVHRAELKERAKHDKAARDEMIRTMYDVSLSAEDPNFIDEPFNHFDRQLHFFVLSGQVLDSQKRNQTHMSASHSHSSGGGYMINGYGSVGGSSSSMHVSSHNIQEHEFWVRLQDDREACFQFSNSDVRIREGQYISMLFARPADSQTGTMVALYNHNAERNFSIFSPAEINQKFNLYTVEPGLFNRTEVTSTRNRLLQALDLRLGQLARYSAVHGNVPTQGQLIEGETQA</sequence>
<organism evidence="1 2">
    <name type="scientific">Pseudomonas auratipiscis</name>
    <dbReference type="NCBI Taxonomy" id="3115853"/>
    <lineage>
        <taxon>Bacteria</taxon>
        <taxon>Pseudomonadati</taxon>
        <taxon>Pseudomonadota</taxon>
        <taxon>Gammaproteobacteria</taxon>
        <taxon>Pseudomonadales</taxon>
        <taxon>Pseudomonadaceae</taxon>
        <taxon>Pseudomonas</taxon>
    </lineage>
</organism>
<dbReference type="EMBL" id="JAZDQP010000004">
    <property type="protein sequence ID" value="MEE1866098.1"/>
    <property type="molecule type" value="Genomic_DNA"/>
</dbReference>
<dbReference type="Proteomes" id="UP001307839">
    <property type="component" value="Unassembled WGS sequence"/>
</dbReference>
<comment type="caution">
    <text evidence="1">The sequence shown here is derived from an EMBL/GenBank/DDBJ whole genome shotgun (WGS) entry which is preliminary data.</text>
</comment>
<accession>A0AB35WQZ2</accession>
<keyword evidence="2" id="KW-1185">Reference proteome</keyword>